<keyword evidence="2" id="KW-1185">Reference proteome</keyword>
<gene>
    <name evidence="1" type="ORF">E2C01_011979</name>
</gene>
<dbReference type="AlphaFoldDB" id="A0A5B7DCP9"/>
<protein>
    <submittedName>
        <fullName evidence="1">Uncharacterized protein</fullName>
    </submittedName>
</protein>
<comment type="caution">
    <text evidence="1">The sequence shown here is derived from an EMBL/GenBank/DDBJ whole genome shotgun (WGS) entry which is preliminary data.</text>
</comment>
<reference evidence="1 2" key="1">
    <citation type="submission" date="2019-05" db="EMBL/GenBank/DDBJ databases">
        <title>Another draft genome of Portunus trituberculatus and its Hox gene families provides insights of decapod evolution.</title>
        <authorList>
            <person name="Jeong J.-H."/>
            <person name="Song I."/>
            <person name="Kim S."/>
            <person name="Choi T."/>
            <person name="Kim D."/>
            <person name="Ryu S."/>
            <person name="Kim W."/>
        </authorList>
    </citation>
    <scope>NUCLEOTIDE SEQUENCE [LARGE SCALE GENOMIC DNA]</scope>
    <source>
        <tissue evidence="1">Muscle</tissue>
    </source>
</reference>
<evidence type="ECO:0000313" key="1">
    <source>
        <dbReference type="EMBL" id="MPC19073.1"/>
    </source>
</evidence>
<dbReference type="EMBL" id="VSRR010000736">
    <property type="protein sequence ID" value="MPC19073.1"/>
    <property type="molecule type" value="Genomic_DNA"/>
</dbReference>
<sequence>MFILSLTYDNSLLIHGSSFLPRNPYSHLVISITISLSLLLYISHFSPRLLETSVLLFSIPLFSFPSPPISLFAQLSLPSSSFSSLVSFSLSLSSSSSSSSSSSPSSASSFYIPLSVPFPASSCDTPKKTEGHILPSSSRRYVKLDTHWEIPLPSR</sequence>
<proteinExistence type="predicted"/>
<organism evidence="1 2">
    <name type="scientific">Portunus trituberculatus</name>
    <name type="common">Swimming crab</name>
    <name type="synonym">Neptunus trituberculatus</name>
    <dbReference type="NCBI Taxonomy" id="210409"/>
    <lineage>
        <taxon>Eukaryota</taxon>
        <taxon>Metazoa</taxon>
        <taxon>Ecdysozoa</taxon>
        <taxon>Arthropoda</taxon>
        <taxon>Crustacea</taxon>
        <taxon>Multicrustacea</taxon>
        <taxon>Malacostraca</taxon>
        <taxon>Eumalacostraca</taxon>
        <taxon>Eucarida</taxon>
        <taxon>Decapoda</taxon>
        <taxon>Pleocyemata</taxon>
        <taxon>Brachyura</taxon>
        <taxon>Eubrachyura</taxon>
        <taxon>Portunoidea</taxon>
        <taxon>Portunidae</taxon>
        <taxon>Portuninae</taxon>
        <taxon>Portunus</taxon>
    </lineage>
</organism>
<dbReference type="Proteomes" id="UP000324222">
    <property type="component" value="Unassembled WGS sequence"/>
</dbReference>
<evidence type="ECO:0000313" key="2">
    <source>
        <dbReference type="Proteomes" id="UP000324222"/>
    </source>
</evidence>
<accession>A0A5B7DCP9</accession>
<name>A0A5B7DCP9_PORTR</name>